<dbReference type="Proteomes" id="UP000256964">
    <property type="component" value="Unassembled WGS sequence"/>
</dbReference>
<sequence>MHLRSSDNMDKILEGAYRYDNSCTNPPAAVLELRTDVYLQLHSDTHAIFGQRRGSSWIADRGMKCTPLRTSLQPQYSSSSLGVPLAAAHILSGPNRLVRQLLVDAQQSEPGRADALTLGLLMFQGPGHGYKGRFSTFRHWPSGSDLQGGSVLAQLIPGGTGCAPRTWKFARRWFAAFQAWRRPLKIFERLHT</sequence>
<organism evidence="1 2">
    <name type="scientific">Lentinus brumalis</name>
    <dbReference type="NCBI Taxonomy" id="2498619"/>
    <lineage>
        <taxon>Eukaryota</taxon>
        <taxon>Fungi</taxon>
        <taxon>Dikarya</taxon>
        <taxon>Basidiomycota</taxon>
        <taxon>Agaricomycotina</taxon>
        <taxon>Agaricomycetes</taxon>
        <taxon>Polyporales</taxon>
        <taxon>Polyporaceae</taxon>
        <taxon>Lentinus</taxon>
    </lineage>
</organism>
<proteinExistence type="predicted"/>
<accession>A0A371CU72</accession>
<evidence type="ECO:0000313" key="1">
    <source>
        <dbReference type="EMBL" id="RDX43806.1"/>
    </source>
</evidence>
<evidence type="ECO:0000313" key="2">
    <source>
        <dbReference type="Proteomes" id="UP000256964"/>
    </source>
</evidence>
<dbReference type="EMBL" id="KZ857459">
    <property type="protein sequence ID" value="RDX43806.1"/>
    <property type="molecule type" value="Genomic_DNA"/>
</dbReference>
<gene>
    <name evidence="1" type="ORF">OH76DRAFT_1176800</name>
</gene>
<dbReference type="AlphaFoldDB" id="A0A371CU72"/>
<name>A0A371CU72_9APHY</name>
<protein>
    <submittedName>
        <fullName evidence="1">Uncharacterized protein</fullName>
    </submittedName>
</protein>
<reference evidence="1 2" key="1">
    <citation type="journal article" date="2018" name="Biotechnol. Biofuels">
        <title>Integrative visual omics of the white-rot fungus Polyporus brumalis exposes the biotechnological potential of its oxidative enzymes for delignifying raw plant biomass.</title>
        <authorList>
            <person name="Miyauchi S."/>
            <person name="Rancon A."/>
            <person name="Drula E."/>
            <person name="Hage H."/>
            <person name="Chaduli D."/>
            <person name="Favel A."/>
            <person name="Grisel S."/>
            <person name="Henrissat B."/>
            <person name="Herpoel-Gimbert I."/>
            <person name="Ruiz-Duenas F.J."/>
            <person name="Chevret D."/>
            <person name="Hainaut M."/>
            <person name="Lin J."/>
            <person name="Wang M."/>
            <person name="Pangilinan J."/>
            <person name="Lipzen A."/>
            <person name="Lesage-Meessen L."/>
            <person name="Navarro D."/>
            <person name="Riley R."/>
            <person name="Grigoriev I.V."/>
            <person name="Zhou S."/>
            <person name="Raouche S."/>
            <person name="Rosso M.N."/>
        </authorList>
    </citation>
    <scope>NUCLEOTIDE SEQUENCE [LARGE SCALE GENOMIC DNA]</scope>
    <source>
        <strain evidence="1 2">BRFM 1820</strain>
    </source>
</reference>
<keyword evidence="2" id="KW-1185">Reference proteome</keyword>